<comment type="subcellular location">
    <subcellularLocation>
        <location evidence="2">Cell membrane</location>
        <topology evidence="2">Single-pass type II membrane protein</topology>
    </subcellularLocation>
</comment>
<keyword evidence="9" id="KW-0472">Membrane</keyword>
<feature type="domain" description="Peptidase M13 N-terminal" evidence="11">
    <location>
        <begin position="60"/>
        <end position="455"/>
    </location>
</feature>
<dbReference type="AlphaFoldDB" id="A0A1W6EW82"/>
<dbReference type="PANTHER" id="PTHR11733">
    <property type="entry name" value="ZINC METALLOPROTEASE FAMILY M13 NEPRILYSIN-RELATED"/>
    <property type="match status" value="1"/>
</dbReference>
<keyword evidence="6" id="KW-0378">Hydrolase</keyword>
<dbReference type="Pfam" id="PF01431">
    <property type="entry name" value="Peptidase_M13"/>
    <property type="match status" value="1"/>
</dbReference>
<evidence type="ECO:0000256" key="7">
    <source>
        <dbReference type="ARBA" id="ARBA00022833"/>
    </source>
</evidence>
<dbReference type="GO" id="GO:0016485">
    <property type="term" value="P:protein processing"/>
    <property type="evidence" value="ECO:0007669"/>
    <property type="project" value="TreeGrafter"/>
</dbReference>
<evidence type="ECO:0000259" key="11">
    <source>
        <dbReference type="Pfam" id="PF05649"/>
    </source>
</evidence>
<dbReference type="Gene3D" id="3.40.390.10">
    <property type="entry name" value="Collagenase (Catalytic Domain)"/>
    <property type="match status" value="2"/>
</dbReference>
<dbReference type="CDD" id="cd08662">
    <property type="entry name" value="M13"/>
    <property type="match status" value="1"/>
</dbReference>
<proteinExistence type="evidence at transcript level"/>
<evidence type="ECO:0000256" key="9">
    <source>
        <dbReference type="SAM" id="Phobius"/>
    </source>
</evidence>
<evidence type="ECO:0000256" key="4">
    <source>
        <dbReference type="ARBA" id="ARBA00022670"/>
    </source>
</evidence>
<dbReference type="PROSITE" id="PS51885">
    <property type="entry name" value="NEPRILYSIN"/>
    <property type="match status" value="1"/>
</dbReference>
<organism evidence="12">
    <name type="scientific">Ampulex compressa</name>
    <name type="common">Emerald cockroach wasp</name>
    <dbReference type="NCBI Taxonomy" id="860918"/>
    <lineage>
        <taxon>Eukaryota</taxon>
        <taxon>Metazoa</taxon>
        <taxon>Ecdysozoa</taxon>
        <taxon>Arthropoda</taxon>
        <taxon>Hexapoda</taxon>
        <taxon>Insecta</taxon>
        <taxon>Pterygota</taxon>
        <taxon>Neoptera</taxon>
        <taxon>Endopterygota</taxon>
        <taxon>Hymenoptera</taxon>
        <taxon>Apocrita</taxon>
        <taxon>Aculeata</taxon>
        <taxon>Apoidea</taxon>
        <taxon>Ampulicidae</taxon>
        <taxon>Ampulicini</taxon>
        <taxon>Ampulex</taxon>
    </lineage>
</organism>
<evidence type="ECO:0000256" key="2">
    <source>
        <dbReference type="ARBA" id="ARBA00004401"/>
    </source>
</evidence>
<comment type="cofactor">
    <cofactor evidence="1">
        <name>Zn(2+)</name>
        <dbReference type="ChEBI" id="CHEBI:29105"/>
    </cofactor>
</comment>
<reference evidence="12" key="1">
    <citation type="submission" date="2017-02" db="EMBL/GenBank/DDBJ databases">
        <title>Parasitoid Jewel Wasp Mounts Multi-Pronged Neurochemical Attack to Hijack a Host Brain.</title>
        <authorList>
            <person name="Arvidson R.S."/>
            <person name="Kaiser M."/>
            <person name="Libersat F."/>
            <person name="Adams M.E."/>
        </authorList>
    </citation>
    <scope>NUCLEOTIDE SEQUENCE</scope>
    <source>
        <strain evidence="12">204</strain>
    </source>
</reference>
<dbReference type="GO" id="GO:0046872">
    <property type="term" value="F:metal ion binding"/>
    <property type="evidence" value="ECO:0007669"/>
    <property type="project" value="UniProtKB-KW"/>
</dbReference>
<evidence type="ECO:0000256" key="6">
    <source>
        <dbReference type="ARBA" id="ARBA00022801"/>
    </source>
</evidence>
<keyword evidence="9" id="KW-0812">Transmembrane</keyword>
<name>A0A1W6EW82_AMPCP</name>
<evidence type="ECO:0000313" key="12">
    <source>
        <dbReference type="EMBL" id="ARK19986.1"/>
    </source>
</evidence>
<dbReference type="InterPro" id="IPR008753">
    <property type="entry name" value="Peptidase_M13_N"/>
</dbReference>
<comment type="similarity">
    <text evidence="3">Belongs to the peptidase M13 family.</text>
</comment>
<feature type="transmembrane region" description="Helical" evidence="9">
    <location>
        <begin position="12"/>
        <end position="32"/>
    </location>
</feature>
<dbReference type="EMBL" id="KY563577">
    <property type="protein sequence ID" value="ARK19986.1"/>
    <property type="molecule type" value="mRNA"/>
</dbReference>
<keyword evidence="5" id="KW-0479">Metal-binding</keyword>
<protein>
    <submittedName>
        <fullName evidence="12">Neprilysin-like protein 9</fullName>
    </submittedName>
</protein>
<dbReference type="PRINTS" id="PR00786">
    <property type="entry name" value="NEPRILYSIN"/>
</dbReference>
<keyword evidence="8" id="KW-0482">Metalloprotease</keyword>
<evidence type="ECO:0000256" key="8">
    <source>
        <dbReference type="ARBA" id="ARBA00023049"/>
    </source>
</evidence>
<feature type="domain" description="Peptidase M13 C-terminal" evidence="10">
    <location>
        <begin position="478"/>
        <end position="691"/>
    </location>
</feature>
<dbReference type="GO" id="GO:0004222">
    <property type="term" value="F:metalloendopeptidase activity"/>
    <property type="evidence" value="ECO:0007669"/>
    <property type="project" value="InterPro"/>
</dbReference>
<sequence>MSPLKNIFGIRLLRAVFVNVILLLYVVGNVGASKKNICRTPECVKMGKMLLKNMNRNVNPCDDFYTFVCGNWEKNNPIPSTVGEWSVHSVIKRKNDEKKKELLLSTLQESIDGVIYKLCLNKPYLAKSRPSVIKAYMKSSKYWPMILNKKTAKSLYQPWWAIDNYYIKLTGESALFSANTILNDEHGGLPLQSLFELITPYGSILRHTPWDEEGMIYYKHFLINLIKEVSPVEVDERALWVHLKKVLTFRFKLEQIIKLVKNEELNTNNPKCIQQFQKWHDKHMKGSTKVNWLEIIRSLYGPKYSSKINDQTLINVARKTYFRMLVDSLLTESEETIVNHIQLYFVEKYTKLSSTLWGILLKAAVRNVESTIQITHISERWRTCIDKLNPDLDMLTAYVDTAFRSKKIKHRVEQLFSDVKNVVKKEISDCTWLDDDTKNKLVTKTMKTKIWCGYPKWYDDFSLKQRYRDVDMNPTVINAYLITNHNLVVVNAAILQYPMYSKDFPYIMNYASIGTLIAHELYHHFGENALNLNEEGKYVKSYWSSDMLGLYNDRKMCFIDQYSNYDITELGQTKTDLKCRGRQTYEENFADTMGVKTAFALYTERKTKEDDSCTVIPGFEEFSCDQFFFLSFANSLCGVISKDFLLYYLKKATHALPRLRINGALSNMEEFSSAYHCNVEAPMNPTTKCNLWT</sequence>
<dbReference type="InterPro" id="IPR000718">
    <property type="entry name" value="Peptidase_M13"/>
</dbReference>
<evidence type="ECO:0000256" key="1">
    <source>
        <dbReference type="ARBA" id="ARBA00001947"/>
    </source>
</evidence>
<keyword evidence="7" id="KW-0862">Zinc</keyword>
<accession>A0A1W6EW82</accession>
<evidence type="ECO:0000259" key="10">
    <source>
        <dbReference type="Pfam" id="PF01431"/>
    </source>
</evidence>
<dbReference type="InterPro" id="IPR018497">
    <property type="entry name" value="Peptidase_M13_C"/>
</dbReference>
<evidence type="ECO:0000256" key="5">
    <source>
        <dbReference type="ARBA" id="ARBA00022723"/>
    </source>
</evidence>
<keyword evidence="9" id="KW-1133">Transmembrane helix</keyword>
<dbReference type="SUPFAM" id="SSF55486">
    <property type="entry name" value="Metalloproteases ('zincins'), catalytic domain"/>
    <property type="match status" value="1"/>
</dbReference>
<evidence type="ECO:0000256" key="3">
    <source>
        <dbReference type="ARBA" id="ARBA00007357"/>
    </source>
</evidence>
<dbReference type="PANTHER" id="PTHR11733:SF167">
    <property type="entry name" value="FI17812P1-RELATED"/>
    <property type="match status" value="1"/>
</dbReference>
<keyword evidence="4" id="KW-0645">Protease</keyword>
<dbReference type="InterPro" id="IPR024079">
    <property type="entry name" value="MetalloPept_cat_dom_sf"/>
</dbReference>
<dbReference type="Pfam" id="PF05649">
    <property type="entry name" value="Peptidase_M13_N"/>
    <property type="match status" value="1"/>
</dbReference>
<dbReference type="GO" id="GO:0005886">
    <property type="term" value="C:plasma membrane"/>
    <property type="evidence" value="ECO:0007669"/>
    <property type="project" value="UniProtKB-SubCell"/>
</dbReference>